<accession>A0A183NKD2</accession>
<name>A0A183NKD2_9TREM</name>
<dbReference type="EMBL" id="UZAL01003684">
    <property type="protein sequence ID" value="VDO88024.1"/>
    <property type="molecule type" value="Genomic_DNA"/>
</dbReference>
<protein>
    <submittedName>
        <fullName evidence="5">Uncharacterized protein</fullName>
    </submittedName>
</protein>
<proteinExistence type="predicted"/>
<evidence type="ECO:0000256" key="1">
    <source>
        <dbReference type="ARBA" id="ARBA00004430"/>
    </source>
</evidence>
<dbReference type="Gene3D" id="2.30.29.170">
    <property type="match status" value="1"/>
</dbReference>
<organism evidence="5 6">
    <name type="scientific">Schistosoma mattheei</name>
    <dbReference type="NCBI Taxonomy" id="31246"/>
    <lineage>
        <taxon>Eukaryota</taxon>
        <taxon>Metazoa</taxon>
        <taxon>Spiralia</taxon>
        <taxon>Lophotrochozoa</taxon>
        <taxon>Platyhelminthes</taxon>
        <taxon>Trematoda</taxon>
        <taxon>Digenea</taxon>
        <taxon>Strigeidida</taxon>
        <taxon>Schistosomatoidea</taxon>
        <taxon>Schistosomatidae</taxon>
        <taxon>Schistosoma</taxon>
    </lineage>
</organism>
<reference evidence="5 6" key="1">
    <citation type="submission" date="2018-11" db="EMBL/GenBank/DDBJ databases">
        <authorList>
            <consortium name="Pathogen Informatics"/>
        </authorList>
    </citation>
    <scope>NUCLEOTIDE SEQUENCE [LARGE SCALE GENOMIC DNA]</scope>
    <source>
        <strain>Denwood</strain>
        <strain evidence="6">Zambia</strain>
    </source>
</reference>
<evidence type="ECO:0000256" key="2">
    <source>
        <dbReference type="ARBA" id="ARBA00022490"/>
    </source>
</evidence>
<dbReference type="Proteomes" id="UP000269396">
    <property type="component" value="Unassembled WGS sequence"/>
</dbReference>
<dbReference type="GO" id="GO:0005930">
    <property type="term" value="C:axoneme"/>
    <property type="evidence" value="ECO:0007669"/>
    <property type="project" value="UniProtKB-SubCell"/>
</dbReference>
<keyword evidence="2" id="KW-0963">Cytoplasm</keyword>
<sequence>MKPGSTLDNPIYYGPIDFSINSKIDIFGTRFIITDADEYVLKFLEANRDQFSDELINGLHEHLNNKENQTIIKQQFYHKGGNVDFKRE</sequence>
<dbReference type="PROSITE" id="PS51336">
    <property type="entry name" value="DM10"/>
    <property type="match status" value="1"/>
</dbReference>
<gene>
    <name evidence="5" type="ORF">SMTD_LOCUS2568</name>
</gene>
<dbReference type="InterPro" id="IPR006602">
    <property type="entry name" value="DM10_dom"/>
</dbReference>
<evidence type="ECO:0000256" key="4">
    <source>
        <dbReference type="ARBA" id="ARBA00023273"/>
    </source>
</evidence>
<keyword evidence="6" id="KW-1185">Reference proteome</keyword>
<keyword evidence="3" id="KW-0206">Cytoskeleton</keyword>
<dbReference type="AlphaFoldDB" id="A0A183NKD2"/>
<dbReference type="STRING" id="31246.A0A183NKD2"/>
<evidence type="ECO:0000313" key="5">
    <source>
        <dbReference type="EMBL" id="VDO88024.1"/>
    </source>
</evidence>
<evidence type="ECO:0000256" key="3">
    <source>
        <dbReference type="ARBA" id="ARBA00023212"/>
    </source>
</evidence>
<keyword evidence="4" id="KW-0966">Cell projection</keyword>
<evidence type="ECO:0000313" key="6">
    <source>
        <dbReference type="Proteomes" id="UP000269396"/>
    </source>
</evidence>
<dbReference type="Pfam" id="PF06565">
    <property type="entry name" value="DM10_dom"/>
    <property type="match status" value="1"/>
</dbReference>
<comment type="subcellular location">
    <subcellularLocation>
        <location evidence="1">Cytoplasm</location>
        <location evidence="1">Cytoskeleton</location>
        <location evidence="1">Cilium axoneme</location>
    </subcellularLocation>
</comment>